<reference evidence="2" key="1">
    <citation type="submission" date="2019-10" db="EMBL/GenBank/DDBJ databases">
        <authorList>
            <person name="Soares A.E.R."/>
            <person name="Aleixo A."/>
            <person name="Schneider P."/>
            <person name="Miyaki C.Y."/>
            <person name="Schneider M.P."/>
            <person name="Mello C."/>
            <person name="Vasconcelos A.T.R."/>
        </authorList>
    </citation>
    <scope>NUCLEOTIDE SEQUENCE</scope>
    <source>
        <tissue evidence="2">Muscle</tissue>
    </source>
</reference>
<accession>A0ABQ9DMS9</accession>
<evidence type="ECO:0000313" key="2">
    <source>
        <dbReference type="EMBL" id="KAJ7425667.1"/>
    </source>
</evidence>
<dbReference type="Proteomes" id="UP001145742">
    <property type="component" value="Unassembled WGS sequence"/>
</dbReference>
<proteinExistence type="predicted"/>
<evidence type="ECO:0000256" key="1">
    <source>
        <dbReference type="SAM" id="MobiDB-lite"/>
    </source>
</evidence>
<keyword evidence="3" id="KW-1185">Reference proteome</keyword>
<comment type="caution">
    <text evidence="2">The sequence shown here is derived from an EMBL/GenBank/DDBJ whole genome shotgun (WGS) entry which is preliminary data.</text>
</comment>
<feature type="compositionally biased region" description="Basic and acidic residues" evidence="1">
    <location>
        <begin position="55"/>
        <end position="64"/>
    </location>
</feature>
<sequence>MPTSSKMNLLLATPEPMNDGDSISSITDLRGKKPTQQQLYMERGVRICESNSADTRVRKAREAGHAPGSAADSPKSVVKTMVRQLCPCSIWRSTVEQRSICSSWKTLCWTRWRPERGCDCMGSLCRLPAPQREEPMLEQICWQACS</sequence>
<name>A0ABQ9DMS9_9PASS</name>
<evidence type="ECO:0000313" key="3">
    <source>
        <dbReference type="Proteomes" id="UP001145742"/>
    </source>
</evidence>
<organism evidence="2 3">
    <name type="scientific">Willisornis vidua</name>
    <name type="common">Xingu scale-backed antbird</name>
    <dbReference type="NCBI Taxonomy" id="1566151"/>
    <lineage>
        <taxon>Eukaryota</taxon>
        <taxon>Metazoa</taxon>
        <taxon>Chordata</taxon>
        <taxon>Craniata</taxon>
        <taxon>Vertebrata</taxon>
        <taxon>Euteleostomi</taxon>
        <taxon>Archelosauria</taxon>
        <taxon>Archosauria</taxon>
        <taxon>Dinosauria</taxon>
        <taxon>Saurischia</taxon>
        <taxon>Theropoda</taxon>
        <taxon>Coelurosauria</taxon>
        <taxon>Aves</taxon>
        <taxon>Neognathae</taxon>
        <taxon>Neoaves</taxon>
        <taxon>Telluraves</taxon>
        <taxon>Australaves</taxon>
        <taxon>Passeriformes</taxon>
        <taxon>Thamnophilidae</taxon>
        <taxon>Willisornis</taxon>
    </lineage>
</organism>
<protein>
    <submittedName>
        <fullName evidence="2">Protein pxr1-like</fullName>
    </submittedName>
</protein>
<feature type="region of interest" description="Disordered" evidence="1">
    <location>
        <begin position="51"/>
        <end position="75"/>
    </location>
</feature>
<dbReference type="EMBL" id="WHWB01032453">
    <property type="protein sequence ID" value="KAJ7425667.1"/>
    <property type="molecule type" value="Genomic_DNA"/>
</dbReference>
<gene>
    <name evidence="2" type="ORF">WISP_22588</name>
</gene>